<proteinExistence type="predicted"/>
<evidence type="ECO:0000259" key="2">
    <source>
        <dbReference type="Pfam" id="PF01266"/>
    </source>
</evidence>
<protein>
    <recommendedName>
        <fullName evidence="2">FAD dependent oxidoreductase domain-containing protein</fullName>
    </recommendedName>
</protein>
<dbReference type="AlphaFoldDB" id="A0A6S7BY03"/>
<evidence type="ECO:0000256" key="1">
    <source>
        <dbReference type="ARBA" id="ARBA00023002"/>
    </source>
</evidence>
<dbReference type="SUPFAM" id="SSF51905">
    <property type="entry name" value="FAD/NAD(P)-binding domain"/>
    <property type="match status" value="1"/>
</dbReference>
<dbReference type="RefSeq" id="WP_343056445.1">
    <property type="nucleotide sequence ID" value="NZ_CADIKK010000022.1"/>
</dbReference>
<gene>
    <name evidence="3" type="ORF">LMG28614_04539</name>
</gene>
<keyword evidence="1" id="KW-0560">Oxidoreductase</keyword>
<evidence type="ECO:0000313" key="3">
    <source>
        <dbReference type="EMBL" id="CAB3797286.1"/>
    </source>
</evidence>
<reference evidence="3 4" key="1">
    <citation type="submission" date="2020-04" db="EMBL/GenBank/DDBJ databases">
        <authorList>
            <person name="De Canck E."/>
        </authorList>
    </citation>
    <scope>NUCLEOTIDE SEQUENCE [LARGE SCALE GENOMIC DNA]</scope>
    <source>
        <strain evidence="3 4">LMG 28614</strain>
    </source>
</reference>
<accession>A0A6S7BY03</accession>
<dbReference type="InterPro" id="IPR006076">
    <property type="entry name" value="FAD-dep_OxRdtase"/>
</dbReference>
<dbReference type="InterPro" id="IPR036188">
    <property type="entry name" value="FAD/NAD-bd_sf"/>
</dbReference>
<dbReference type="EMBL" id="CADIKK010000022">
    <property type="protein sequence ID" value="CAB3797286.1"/>
    <property type="molecule type" value="Genomic_DNA"/>
</dbReference>
<organism evidence="3 4">
    <name type="scientific">Paraburkholderia ultramafica</name>
    <dbReference type="NCBI Taxonomy" id="1544867"/>
    <lineage>
        <taxon>Bacteria</taxon>
        <taxon>Pseudomonadati</taxon>
        <taxon>Pseudomonadota</taxon>
        <taxon>Betaproteobacteria</taxon>
        <taxon>Burkholderiales</taxon>
        <taxon>Burkholderiaceae</taxon>
        <taxon>Paraburkholderia</taxon>
    </lineage>
</organism>
<sequence>MRVIIVAAGIAGLSTAWSLARLGHDTTLIEQGSIPNPLAPSGDRHRMIRRAQTTMSDANALFIPQQDDIDEPAMTRAALACIDGFTAALASQRLVRLPPSLNKEPYT</sequence>
<dbReference type="Proteomes" id="UP000494365">
    <property type="component" value="Unassembled WGS sequence"/>
</dbReference>
<feature type="domain" description="FAD dependent oxidoreductase" evidence="2">
    <location>
        <begin position="2"/>
        <end position="81"/>
    </location>
</feature>
<name>A0A6S7BY03_9BURK</name>
<dbReference type="Pfam" id="PF01266">
    <property type="entry name" value="DAO"/>
    <property type="match status" value="1"/>
</dbReference>
<keyword evidence="4" id="KW-1185">Reference proteome</keyword>
<evidence type="ECO:0000313" key="4">
    <source>
        <dbReference type="Proteomes" id="UP000494365"/>
    </source>
</evidence>
<dbReference type="Gene3D" id="3.50.50.60">
    <property type="entry name" value="FAD/NAD(P)-binding domain"/>
    <property type="match status" value="1"/>
</dbReference>
<dbReference type="GO" id="GO:0016491">
    <property type="term" value="F:oxidoreductase activity"/>
    <property type="evidence" value="ECO:0007669"/>
    <property type="project" value="UniProtKB-KW"/>
</dbReference>